<dbReference type="InterPro" id="IPR044680">
    <property type="entry name" value="EX1/2"/>
</dbReference>
<dbReference type="GO" id="GO:0042651">
    <property type="term" value="C:thylakoid membrane"/>
    <property type="evidence" value="ECO:0007669"/>
    <property type="project" value="TreeGrafter"/>
</dbReference>
<gene>
    <name evidence="2" type="ORF">J5N97_022983</name>
</gene>
<feature type="region of interest" description="Disordered" evidence="1">
    <location>
        <begin position="272"/>
        <end position="296"/>
    </location>
</feature>
<evidence type="ECO:0000256" key="1">
    <source>
        <dbReference type="SAM" id="MobiDB-lite"/>
    </source>
</evidence>
<reference evidence="2" key="2">
    <citation type="journal article" date="2022" name="Hortic Res">
        <title>The genome of Dioscorea zingiberensis sheds light on the biosynthesis, origin and evolution of the medicinally important diosgenin saponins.</title>
        <authorList>
            <person name="Li Y."/>
            <person name="Tan C."/>
            <person name="Li Z."/>
            <person name="Guo J."/>
            <person name="Li S."/>
            <person name="Chen X."/>
            <person name="Wang C."/>
            <person name="Dai X."/>
            <person name="Yang H."/>
            <person name="Song W."/>
            <person name="Hou L."/>
            <person name="Xu J."/>
            <person name="Tong Z."/>
            <person name="Xu A."/>
            <person name="Yuan X."/>
            <person name="Wang W."/>
            <person name="Yang Q."/>
            <person name="Chen L."/>
            <person name="Sun Z."/>
            <person name="Wang K."/>
            <person name="Pan B."/>
            <person name="Chen J."/>
            <person name="Bao Y."/>
            <person name="Liu F."/>
            <person name="Qi X."/>
            <person name="Gang D.R."/>
            <person name="Wen J."/>
            <person name="Li J."/>
        </authorList>
    </citation>
    <scope>NUCLEOTIDE SEQUENCE</scope>
    <source>
        <strain evidence="2">Dzin_1.0</strain>
    </source>
</reference>
<protein>
    <recommendedName>
        <fullName evidence="4">Protein EXECUTER 1, chloroplastic</fullName>
    </recommendedName>
</protein>
<keyword evidence="3" id="KW-1185">Reference proteome</keyword>
<evidence type="ECO:0000313" key="2">
    <source>
        <dbReference type="EMBL" id="KAJ0970106.1"/>
    </source>
</evidence>
<comment type="caution">
    <text evidence="2">The sequence shown here is derived from an EMBL/GenBank/DDBJ whole genome shotgun (WGS) entry which is preliminary data.</text>
</comment>
<name>A0A9D5CBK5_9LILI</name>
<proteinExistence type="predicted"/>
<dbReference type="EMBL" id="JAGGNH010000006">
    <property type="protein sequence ID" value="KAJ0970106.1"/>
    <property type="molecule type" value="Genomic_DNA"/>
</dbReference>
<dbReference type="Proteomes" id="UP001085076">
    <property type="component" value="Miscellaneous, Linkage group lg06"/>
</dbReference>
<dbReference type="Pfam" id="PF12014">
    <property type="entry name" value="Cyclin_D1_bind"/>
    <property type="match status" value="1"/>
</dbReference>
<accession>A0A9D5CBK5</accession>
<feature type="compositionally biased region" description="Acidic residues" evidence="1">
    <location>
        <begin position="382"/>
        <end position="397"/>
    </location>
</feature>
<dbReference type="GO" id="GO:0010343">
    <property type="term" value="P:singlet oxygen-mediated programmed cell death"/>
    <property type="evidence" value="ECO:0007669"/>
    <property type="project" value="InterPro"/>
</dbReference>
<dbReference type="PANTHER" id="PTHR33917">
    <property type="entry name" value="PROTEIN EXECUTER 1, CHLOROPLASTIC"/>
    <property type="match status" value="1"/>
</dbReference>
<dbReference type="OrthoDB" id="722566at2759"/>
<reference evidence="2" key="1">
    <citation type="submission" date="2021-03" db="EMBL/GenBank/DDBJ databases">
        <authorList>
            <person name="Li Z."/>
            <person name="Yang C."/>
        </authorList>
    </citation>
    <scope>NUCLEOTIDE SEQUENCE</scope>
    <source>
        <strain evidence="2">Dzin_1.0</strain>
        <tissue evidence="2">Leaf</tissue>
    </source>
</reference>
<feature type="compositionally biased region" description="Acidic residues" evidence="1">
    <location>
        <begin position="360"/>
        <end position="374"/>
    </location>
</feature>
<evidence type="ECO:0000313" key="3">
    <source>
        <dbReference type="Proteomes" id="UP001085076"/>
    </source>
</evidence>
<sequence>MASISAPSYLHAERSPARLIFTDRSCSFPAFSRSPARSSRHLESTLCRCSRGDASSPSGSGRRRWDTMIQDVLRKAVKRWDDYVNRSRNSGQKDAGNLDALKEEKMGEEVEWDWDRWNKHFAEVEEQERLVDALKLQLRIAAAIEDYKEAVKLKAAITIATKNDAVGTAISDLNRAIAEERYNDAAFLRDHAGVGLMGWWAGISTNVAGAHGQIIHISAEHGRYVARSYSSRQLATARPGYPLFEIFFTVIGGEYKQQAVYLKRNDRPSGGFQWEIPPKTKVSSLSPSDSSSDPHSDIYVEDLTAVEERDDDSDMVDGLAGIQNVLQDMIPGVKIKILKVVAPGKVDGDMISKVIEQIVEEEDEDNDEDLESGEAENSASETDNEDAVDSQDTTSDAEELLPEFPVKFVIGTLMQNLSDDLPPKDLVRVPAIIKRKDHRSFSFSVQQNDMHPETDGKERLLGKKGITQSDQQSTDLVMSDLAKVLLSKEKIPLKVLKDIGELISSAIRQDQNKPFSGTMSFNRIELPSYADPLSGLYIGAHGIYASEILHLKRKFGQWQENDGSQRHDDLEFYEYVEALKLTGSLSVPAGQVVFRAKVGKKNQLPHKGIIPEEFGVVARYKGQGRFADTENQNPRWVDGELVILDGKLIKGGPVIGFVYWAPEYHFMVFFIQLKLPE</sequence>
<organism evidence="2 3">
    <name type="scientific">Dioscorea zingiberensis</name>
    <dbReference type="NCBI Taxonomy" id="325984"/>
    <lineage>
        <taxon>Eukaryota</taxon>
        <taxon>Viridiplantae</taxon>
        <taxon>Streptophyta</taxon>
        <taxon>Embryophyta</taxon>
        <taxon>Tracheophyta</taxon>
        <taxon>Spermatophyta</taxon>
        <taxon>Magnoliopsida</taxon>
        <taxon>Liliopsida</taxon>
        <taxon>Dioscoreales</taxon>
        <taxon>Dioscoreaceae</taxon>
        <taxon>Dioscorea</taxon>
    </lineage>
</organism>
<dbReference type="PANTHER" id="PTHR33917:SF3">
    <property type="entry name" value="PROTEIN EXECUTER 1, CHLOROPLASTIC"/>
    <property type="match status" value="1"/>
</dbReference>
<dbReference type="AlphaFoldDB" id="A0A9D5CBK5"/>
<evidence type="ECO:0008006" key="4">
    <source>
        <dbReference type="Google" id="ProtNLM"/>
    </source>
</evidence>
<feature type="region of interest" description="Disordered" evidence="1">
    <location>
        <begin position="360"/>
        <end position="397"/>
    </location>
</feature>